<feature type="compositionally biased region" description="Basic and acidic residues" evidence="1">
    <location>
        <begin position="38"/>
        <end position="50"/>
    </location>
</feature>
<evidence type="ECO:0000256" key="1">
    <source>
        <dbReference type="SAM" id="MobiDB-lite"/>
    </source>
</evidence>
<dbReference type="PANTHER" id="PTHR30483">
    <property type="entry name" value="LEUCINE-SPECIFIC-BINDING PROTEIN"/>
    <property type="match status" value="1"/>
</dbReference>
<evidence type="ECO:0008006" key="4">
    <source>
        <dbReference type="Google" id="ProtNLM"/>
    </source>
</evidence>
<dbReference type="InterPro" id="IPR051010">
    <property type="entry name" value="BCAA_transport"/>
</dbReference>
<dbReference type="RefSeq" id="WP_344975856.1">
    <property type="nucleotide sequence ID" value="NZ_BAABFN010000001.1"/>
</dbReference>
<dbReference type="PROSITE" id="PS51257">
    <property type="entry name" value="PROKAR_LIPOPROTEIN"/>
    <property type="match status" value="1"/>
</dbReference>
<dbReference type="SUPFAM" id="SSF53822">
    <property type="entry name" value="Periplasmic binding protein-like I"/>
    <property type="match status" value="1"/>
</dbReference>
<dbReference type="InterPro" id="IPR028082">
    <property type="entry name" value="Peripla_BP_I"/>
</dbReference>
<keyword evidence="3" id="KW-1185">Reference proteome</keyword>
<dbReference type="Proteomes" id="UP001501207">
    <property type="component" value="Unassembled WGS sequence"/>
</dbReference>
<gene>
    <name evidence="2" type="ORF">GCM10023143_08440</name>
</gene>
<dbReference type="Gene3D" id="3.40.50.2300">
    <property type="match status" value="2"/>
</dbReference>
<dbReference type="EMBL" id="BAABFN010000001">
    <property type="protein sequence ID" value="GAA4304230.1"/>
    <property type="molecule type" value="Genomic_DNA"/>
</dbReference>
<feature type="region of interest" description="Disordered" evidence="1">
    <location>
        <begin position="32"/>
        <end position="55"/>
    </location>
</feature>
<evidence type="ECO:0000313" key="3">
    <source>
        <dbReference type="Proteomes" id="UP001501207"/>
    </source>
</evidence>
<comment type="caution">
    <text evidence="2">The sequence shown here is derived from an EMBL/GenBank/DDBJ whole genome shotgun (WGS) entry which is preliminary data.</text>
</comment>
<proteinExistence type="predicted"/>
<sequence>MKKTAAYSLLLLGFVIFMTGCSLFRKAGKGISESLPPPREKKPVPQEKPHKNPVARAPFNVPAFAREVRKPLYRVALFSPLYLDRVTADSGFAGGKAVPRYALPGLEFYEGALIAMDSLRQRGLNLQLHLYDTKSLRPSMQQVLQGQLDSTDLIIGSVNADEFQRLAGFALKREINFISATYPNDGAITENPFLTIINSTLRTHCYAIQDFAQQKFSNQQILVLHRNTAQEKQNMSYIRDAWQQMKFGRKVPVKSMDWDDSTSTGQLAAMLSAEKNNVVIVTALYVDEAETILQKLAELTGKYTINVIGMPTLAAQRELLKPVYKGLSIYYSTPYADIRNDALSRDFMLRFFEQYHARPSDMAFKGFETFLYFGSRLQEDGLYFNPEMNGNAGRFATEYNFQPVYREKEAASDEQVPDYFENKHLYFIRIRDGVISRAN</sequence>
<evidence type="ECO:0000313" key="2">
    <source>
        <dbReference type="EMBL" id="GAA4304230.1"/>
    </source>
</evidence>
<protein>
    <recommendedName>
        <fullName evidence="4">Amino acid ABC transporter substrate-binding protein</fullName>
    </recommendedName>
</protein>
<reference evidence="3" key="1">
    <citation type="journal article" date="2019" name="Int. J. Syst. Evol. Microbiol.">
        <title>The Global Catalogue of Microorganisms (GCM) 10K type strain sequencing project: providing services to taxonomists for standard genome sequencing and annotation.</title>
        <authorList>
            <consortium name="The Broad Institute Genomics Platform"/>
            <consortium name="The Broad Institute Genome Sequencing Center for Infectious Disease"/>
            <person name="Wu L."/>
            <person name="Ma J."/>
        </authorList>
    </citation>
    <scope>NUCLEOTIDE SEQUENCE [LARGE SCALE GENOMIC DNA]</scope>
    <source>
        <strain evidence="3">JCM 17664</strain>
    </source>
</reference>
<organism evidence="2 3">
    <name type="scientific">Compostibacter hankyongensis</name>
    <dbReference type="NCBI Taxonomy" id="1007089"/>
    <lineage>
        <taxon>Bacteria</taxon>
        <taxon>Pseudomonadati</taxon>
        <taxon>Bacteroidota</taxon>
        <taxon>Chitinophagia</taxon>
        <taxon>Chitinophagales</taxon>
        <taxon>Chitinophagaceae</taxon>
        <taxon>Compostibacter</taxon>
    </lineage>
</organism>
<dbReference type="PANTHER" id="PTHR30483:SF6">
    <property type="entry name" value="PERIPLASMIC BINDING PROTEIN OF ABC TRANSPORTER FOR NATURAL AMINO ACIDS"/>
    <property type="match status" value="1"/>
</dbReference>
<accession>A0ABP8FHY6</accession>
<name>A0ABP8FHY6_9BACT</name>